<keyword evidence="3" id="KW-1185">Reference proteome</keyword>
<dbReference type="EMBL" id="LT598454">
    <property type="protein sequence ID" value="SCU85333.1"/>
    <property type="molecule type" value="Genomic_DNA"/>
</dbReference>
<feature type="compositionally biased region" description="Basic and acidic residues" evidence="1">
    <location>
        <begin position="528"/>
        <end position="537"/>
    </location>
</feature>
<feature type="compositionally biased region" description="Basic and acidic residues" evidence="1">
    <location>
        <begin position="446"/>
        <end position="457"/>
    </location>
</feature>
<feature type="compositionally biased region" description="Polar residues" evidence="1">
    <location>
        <begin position="415"/>
        <end position="428"/>
    </location>
</feature>
<protein>
    <submittedName>
        <fullName evidence="2">LADA_0D06920g1_1</fullName>
    </submittedName>
</protein>
<feature type="region of interest" description="Disordered" evidence="1">
    <location>
        <begin position="375"/>
        <end position="400"/>
    </location>
</feature>
<feature type="compositionally biased region" description="Basic and acidic residues" evidence="1">
    <location>
        <begin position="348"/>
        <end position="357"/>
    </location>
</feature>
<dbReference type="OrthoDB" id="4069015at2759"/>
<organism evidence="2 3">
    <name type="scientific">Lachancea dasiensis</name>
    <dbReference type="NCBI Taxonomy" id="1072105"/>
    <lineage>
        <taxon>Eukaryota</taxon>
        <taxon>Fungi</taxon>
        <taxon>Dikarya</taxon>
        <taxon>Ascomycota</taxon>
        <taxon>Saccharomycotina</taxon>
        <taxon>Saccharomycetes</taxon>
        <taxon>Saccharomycetales</taxon>
        <taxon>Saccharomycetaceae</taxon>
        <taxon>Lachancea</taxon>
    </lineage>
</organism>
<feature type="region of interest" description="Disordered" evidence="1">
    <location>
        <begin position="415"/>
        <end position="650"/>
    </location>
</feature>
<sequence>MGLGIHRKTQKVPDLSRYDYHYQNKADTVPGNGLSTAAAAASAGRSRSLVYSNSPQGRPQSAGSRSYSLRNSGSMGLAPKSSSERLSSLARKTSQQTTPRRMSSRTNSMITVHTTEVKDPMGRTQSITKKTVRRINGYEYVETTTSTSNPVGPQDADNHFSGFTTDFSDDFAQAFVQDEPEDMVVGSRISSTLREEDEDEDEDEDKVEDEDEDKVEDEEDEYDEANFSDAIDYFPQSNGSNRSGGKVARPAKNPGRPKRLLSEQEQYAKALEAAQKKVYGDRLLTQSPDLRVGNPTMRRMSSLREPAIATPAIPQSRRRSVSQKVSRISQHGSTTTSDPEPSLGMSAAHKENLNRRHMSDDEMYAKALEIARQKYSAEGVASNSQPKIRVSSGKENGSKFNVKSFFNRVAQFSQDNYGYQNRKSSSPQKAAKEKGESLSEMDLNEFDDHKDFEKKVSSVEGDPPASSKNVHRPLKAAISLKPTTNGPGESRTEDPLEDTGELTTVHEGEIDTPTNAGIGATPDVTLEDAQRIQESDNKQNLVDGPSLIGVEKDVTGTYDKQSAPTANTFPIGSERLPQGQPTVGSSIPSSQTSFTRRSLRGSSAGLGQDSLEPNTQSEGSREVVQAPRASKTGRKSNFLQKLFARKKPQR</sequence>
<feature type="compositionally biased region" description="Polar residues" evidence="1">
    <location>
        <begin position="558"/>
        <end position="570"/>
    </location>
</feature>
<proteinExistence type="predicted"/>
<name>A0A1G4J658_9SACH</name>
<feature type="compositionally biased region" description="Polar residues" evidence="1">
    <location>
        <begin position="50"/>
        <end position="114"/>
    </location>
</feature>
<dbReference type="AlphaFoldDB" id="A0A1G4J658"/>
<dbReference type="Proteomes" id="UP000190274">
    <property type="component" value="Chromosome D"/>
</dbReference>
<accession>A0A1G4J658</accession>
<evidence type="ECO:0000313" key="3">
    <source>
        <dbReference type="Proteomes" id="UP000190274"/>
    </source>
</evidence>
<reference evidence="2 3" key="1">
    <citation type="submission" date="2016-03" db="EMBL/GenBank/DDBJ databases">
        <authorList>
            <person name="Devillers H."/>
        </authorList>
    </citation>
    <scope>NUCLEOTIDE SEQUENCE [LARGE SCALE GENOMIC DNA]</scope>
    <source>
        <strain evidence="2">CBS 10888</strain>
    </source>
</reference>
<evidence type="ECO:0000256" key="1">
    <source>
        <dbReference type="SAM" id="MobiDB-lite"/>
    </source>
</evidence>
<evidence type="ECO:0000313" key="2">
    <source>
        <dbReference type="EMBL" id="SCU85333.1"/>
    </source>
</evidence>
<feature type="compositionally biased region" description="Low complexity" evidence="1">
    <location>
        <begin position="40"/>
        <end position="49"/>
    </location>
</feature>
<feature type="region of interest" description="Disordered" evidence="1">
    <location>
        <begin position="286"/>
        <end position="357"/>
    </location>
</feature>
<feature type="compositionally biased region" description="Acidic residues" evidence="1">
    <location>
        <begin position="195"/>
        <end position="226"/>
    </location>
</feature>
<feature type="region of interest" description="Disordered" evidence="1">
    <location>
        <begin position="143"/>
        <end position="164"/>
    </location>
</feature>
<feature type="region of interest" description="Disordered" evidence="1">
    <location>
        <begin position="177"/>
        <end position="263"/>
    </location>
</feature>
<feature type="compositionally biased region" description="Polar residues" evidence="1">
    <location>
        <begin position="579"/>
        <end position="596"/>
    </location>
</feature>
<gene>
    <name evidence="2" type="ORF">LADA_0D06920G</name>
</gene>
<feature type="region of interest" description="Disordered" evidence="1">
    <location>
        <begin position="40"/>
        <end position="130"/>
    </location>
</feature>